<dbReference type="HOGENOM" id="CLU_077717_0_0_1"/>
<protein>
    <recommendedName>
        <fullName evidence="1">F-box domain-containing protein</fullName>
    </recommendedName>
</protein>
<dbReference type="OrthoDB" id="2788844at2759"/>
<evidence type="ECO:0000313" key="3">
    <source>
        <dbReference type="Proteomes" id="UP000054279"/>
    </source>
</evidence>
<accession>A0A0C9VAR7</accession>
<feature type="domain" description="F-box" evidence="1">
    <location>
        <begin position="1"/>
        <end position="53"/>
    </location>
</feature>
<dbReference type="AlphaFoldDB" id="A0A0C9VAR7"/>
<proteinExistence type="predicted"/>
<evidence type="ECO:0000313" key="2">
    <source>
        <dbReference type="EMBL" id="KIJ34585.1"/>
    </source>
</evidence>
<keyword evidence="3" id="KW-1185">Reference proteome</keyword>
<organism evidence="2 3">
    <name type="scientific">Sphaerobolus stellatus (strain SS14)</name>
    <dbReference type="NCBI Taxonomy" id="990650"/>
    <lineage>
        <taxon>Eukaryota</taxon>
        <taxon>Fungi</taxon>
        <taxon>Dikarya</taxon>
        <taxon>Basidiomycota</taxon>
        <taxon>Agaricomycotina</taxon>
        <taxon>Agaricomycetes</taxon>
        <taxon>Phallomycetidae</taxon>
        <taxon>Geastrales</taxon>
        <taxon>Sphaerobolaceae</taxon>
        <taxon>Sphaerobolus</taxon>
    </lineage>
</organism>
<dbReference type="EMBL" id="KN837198">
    <property type="protein sequence ID" value="KIJ34585.1"/>
    <property type="molecule type" value="Genomic_DNA"/>
</dbReference>
<sequence>MTSFPSLPIELYLELFSHFSLKALIASRGTCREWRNLVPKANIPPPRRLLLDLYLELIEDEYFHLTRPWVLQNLKEIDREAYVGALIQQGANLPEDFRLWVLEWPAKATIAGIWPGLPDDAVEDGFKGRLLGRNVLGIIPPQLSSIPFVPTQRCIPAICLWVGCPPNAVWLPLDEESGIYGKVLICDIRGALHGVQTGDYGIDVDLPNFVMWLRCKWSGLANRLRMINGGCLGQGNTSGKPLENKSYDMFGAFDIPAPPWHLKDTPPYDTLLQQALDDGLDAEGPEWN</sequence>
<dbReference type="CDD" id="cd09917">
    <property type="entry name" value="F-box_SF"/>
    <property type="match status" value="1"/>
</dbReference>
<dbReference type="SUPFAM" id="SSF81383">
    <property type="entry name" value="F-box domain"/>
    <property type="match status" value="1"/>
</dbReference>
<dbReference type="PROSITE" id="PS50181">
    <property type="entry name" value="FBOX"/>
    <property type="match status" value="1"/>
</dbReference>
<reference evidence="2 3" key="1">
    <citation type="submission" date="2014-06" db="EMBL/GenBank/DDBJ databases">
        <title>Evolutionary Origins and Diversification of the Mycorrhizal Mutualists.</title>
        <authorList>
            <consortium name="DOE Joint Genome Institute"/>
            <consortium name="Mycorrhizal Genomics Consortium"/>
            <person name="Kohler A."/>
            <person name="Kuo A."/>
            <person name="Nagy L.G."/>
            <person name="Floudas D."/>
            <person name="Copeland A."/>
            <person name="Barry K.W."/>
            <person name="Cichocki N."/>
            <person name="Veneault-Fourrey C."/>
            <person name="LaButti K."/>
            <person name="Lindquist E.A."/>
            <person name="Lipzen A."/>
            <person name="Lundell T."/>
            <person name="Morin E."/>
            <person name="Murat C."/>
            <person name="Riley R."/>
            <person name="Ohm R."/>
            <person name="Sun H."/>
            <person name="Tunlid A."/>
            <person name="Henrissat B."/>
            <person name="Grigoriev I.V."/>
            <person name="Hibbett D.S."/>
            <person name="Martin F."/>
        </authorList>
    </citation>
    <scope>NUCLEOTIDE SEQUENCE [LARGE SCALE GENOMIC DNA]</scope>
    <source>
        <strain evidence="2 3">SS14</strain>
    </source>
</reference>
<dbReference type="InterPro" id="IPR036047">
    <property type="entry name" value="F-box-like_dom_sf"/>
</dbReference>
<name>A0A0C9VAR7_SPHS4</name>
<dbReference type="Proteomes" id="UP000054279">
    <property type="component" value="Unassembled WGS sequence"/>
</dbReference>
<evidence type="ECO:0000259" key="1">
    <source>
        <dbReference type="PROSITE" id="PS50181"/>
    </source>
</evidence>
<gene>
    <name evidence="2" type="ORF">M422DRAFT_263363</name>
</gene>
<dbReference type="Pfam" id="PF00646">
    <property type="entry name" value="F-box"/>
    <property type="match status" value="1"/>
</dbReference>
<dbReference type="InterPro" id="IPR001810">
    <property type="entry name" value="F-box_dom"/>
</dbReference>